<dbReference type="PANTHER" id="PTHR43461">
    <property type="entry name" value="TRANSMEMBRANE PROTEIN 256"/>
    <property type="match status" value="1"/>
</dbReference>
<keyword evidence="3 6" id="KW-0812">Transmembrane</keyword>
<evidence type="ECO:0000256" key="3">
    <source>
        <dbReference type="ARBA" id="ARBA00022692"/>
    </source>
</evidence>
<name>A0A168LXM7_9BACL</name>
<gene>
    <name evidence="7" type="ORF">PBAT_16505</name>
</gene>
<dbReference type="InterPro" id="IPR006696">
    <property type="entry name" value="DUF423"/>
</dbReference>
<evidence type="ECO:0000256" key="1">
    <source>
        <dbReference type="ARBA" id="ARBA00004141"/>
    </source>
</evidence>
<keyword evidence="4 6" id="KW-1133">Transmembrane helix</keyword>
<keyword evidence="8" id="KW-1185">Reference proteome</keyword>
<feature type="transmembrane region" description="Helical" evidence="6">
    <location>
        <begin position="71"/>
        <end position="91"/>
    </location>
</feature>
<protein>
    <recommendedName>
        <fullName evidence="9">DUF423 domain-containing protein</fullName>
    </recommendedName>
</protein>
<evidence type="ECO:0000256" key="4">
    <source>
        <dbReference type="ARBA" id="ARBA00022989"/>
    </source>
</evidence>
<dbReference type="AlphaFoldDB" id="A0A168LXM7"/>
<dbReference type="Proteomes" id="UP000077355">
    <property type="component" value="Unassembled WGS sequence"/>
</dbReference>
<evidence type="ECO:0000256" key="2">
    <source>
        <dbReference type="ARBA" id="ARBA00009694"/>
    </source>
</evidence>
<evidence type="ECO:0000313" key="8">
    <source>
        <dbReference type="Proteomes" id="UP000077355"/>
    </source>
</evidence>
<accession>A0A168LXM7</accession>
<organism evidence="7 8">
    <name type="scientific">Paenibacillus antarcticus</name>
    <dbReference type="NCBI Taxonomy" id="253703"/>
    <lineage>
        <taxon>Bacteria</taxon>
        <taxon>Bacillati</taxon>
        <taxon>Bacillota</taxon>
        <taxon>Bacilli</taxon>
        <taxon>Bacillales</taxon>
        <taxon>Paenibacillaceae</taxon>
        <taxon>Paenibacillus</taxon>
    </lineage>
</organism>
<evidence type="ECO:0000256" key="6">
    <source>
        <dbReference type="SAM" id="Phobius"/>
    </source>
</evidence>
<evidence type="ECO:0000313" key="7">
    <source>
        <dbReference type="EMBL" id="OAB43978.1"/>
    </source>
</evidence>
<dbReference type="PANTHER" id="PTHR43461:SF1">
    <property type="entry name" value="TRANSMEMBRANE PROTEIN 256"/>
    <property type="match status" value="1"/>
</dbReference>
<dbReference type="Pfam" id="PF04241">
    <property type="entry name" value="DUF423"/>
    <property type="match status" value="1"/>
</dbReference>
<proteinExistence type="inferred from homology"/>
<comment type="subcellular location">
    <subcellularLocation>
        <location evidence="1">Membrane</location>
        <topology evidence="1">Multi-pass membrane protein</topology>
    </subcellularLocation>
</comment>
<reference evidence="7 8" key="1">
    <citation type="submission" date="2016-03" db="EMBL/GenBank/DDBJ databases">
        <title>Draft genome sequence of Paenibacillus antarcticus CECT 5836.</title>
        <authorList>
            <person name="Shin S.-K."/>
            <person name="Yi H."/>
        </authorList>
    </citation>
    <scope>NUCLEOTIDE SEQUENCE [LARGE SCALE GENOMIC DNA]</scope>
    <source>
        <strain evidence="7 8">CECT 5836</strain>
    </source>
</reference>
<keyword evidence="5 6" id="KW-0472">Membrane</keyword>
<comment type="caution">
    <text evidence="7">The sequence shown here is derived from an EMBL/GenBank/DDBJ whole genome shotgun (WGS) entry which is preliminary data.</text>
</comment>
<dbReference type="EMBL" id="LVJI01000024">
    <property type="protein sequence ID" value="OAB43978.1"/>
    <property type="molecule type" value="Genomic_DNA"/>
</dbReference>
<evidence type="ECO:0000256" key="5">
    <source>
        <dbReference type="ARBA" id="ARBA00023136"/>
    </source>
</evidence>
<sequence length="127" mass="13416">MQRTFAKWGAILMALSVAIGAFGAHLLEPKIGADAIGVYETGVHYHMIHALGLLMISLTVGQIGESKSLKWAGWLLVAGIILFSGSLYVLSITGIKVLGAITPLGGVAFIAGWLCYLSAFLRSKKVS</sequence>
<dbReference type="RefSeq" id="WP_068651232.1">
    <property type="nucleotide sequence ID" value="NZ_CP043611.1"/>
</dbReference>
<dbReference type="GO" id="GO:0005886">
    <property type="term" value="C:plasma membrane"/>
    <property type="evidence" value="ECO:0007669"/>
    <property type="project" value="TreeGrafter"/>
</dbReference>
<comment type="similarity">
    <text evidence="2">Belongs to the UPF0382 family.</text>
</comment>
<feature type="transmembrane region" description="Helical" evidence="6">
    <location>
        <begin position="47"/>
        <end position="64"/>
    </location>
</feature>
<evidence type="ECO:0008006" key="9">
    <source>
        <dbReference type="Google" id="ProtNLM"/>
    </source>
</evidence>
<feature type="transmembrane region" description="Helical" evidence="6">
    <location>
        <begin position="97"/>
        <end position="121"/>
    </location>
</feature>